<dbReference type="PANTHER" id="PTHR22901">
    <property type="entry name" value="SIALATE O-ACETYLESTERASE"/>
    <property type="match status" value="1"/>
</dbReference>
<organism evidence="1 2">
    <name type="scientific">Mariniflexile gromovii</name>
    <dbReference type="NCBI Taxonomy" id="362523"/>
    <lineage>
        <taxon>Bacteria</taxon>
        <taxon>Pseudomonadati</taxon>
        <taxon>Bacteroidota</taxon>
        <taxon>Flavobacteriia</taxon>
        <taxon>Flavobacteriales</taxon>
        <taxon>Flavobacteriaceae</taxon>
        <taxon>Mariniflexile</taxon>
    </lineage>
</organism>
<proteinExistence type="predicted"/>
<dbReference type="EMBL" id="JAGJCB010000008">
    <property type="protein sequence ID" value="MBP0904154.1"/>
    <property type="molecule type" value="Genomic_DNA"/>
</dbReference>
<reference evidence="1 2" key="1">
    <citation type="submission" date="2021-04" db="EMBL/GenBank/DDBJ databases">
        <title>Mariniflexile gromovii gen. nov., sp. nov., a gliding bacterium isolated from the sea urchin Strongylocentrotus intermedius.</title>
        <authorList>
            <person name="Ko S."/>
            <person name="Le V."/>
            <person name="Ahn C.-Y."/>
            <person name="Oh H.-M."/>
        </authorList>
    </citation>
    <scope>NUCLEOTIDE SEQUENCE [LARGE SCALE GENOMIC DNA]</scope>
    <source>
        <strain evidence="1 2">KCTC 12570</strain>
    </source>
</reference>
<dbReference type="RefSeq" id="WP_209655051.1">
    <property type="nucleotide sequence ID" value="NZ_JAGJCB010000008.1"/>
</dbReference>
<gene>
    <name evidence="1" type="ORF">J8H85_09970</name>
</gene>
<dbReference type="PANTHER" id="PTHR22901:SF0">
    <property type="entry name" value="SIALATE O-ACETYLESTERASE"/>
    <property type="match status" value="1"/>
</dbReference>
<keyword evidence="2" id="KW-1185">Reference proteome</keyword>
<dbReference type="Proteomes" id="UP000670776">
    <property type="component" value="Unassembled WGS sequence"/>
</dbReference>
<name>A0ABS4BU90_9FLAO</name>
<evidence type="ECO:0000313" key="1">
    <source>
        <dbReference type="EMBL" id="MBP0904154.1"/>
    </source>
</evidence>
<protein>
    <submittedName>
        <fullName evidence="1">Uncharacterized protein</fullName>
    </submittedName>
</protein>
<comment type="caution">
    <text evidence="1">The sequence shown here is derived from an EMBL/GenBank/DDBJ whole genome shotgun (WGS) entry which is preliminary data.</text>
</comment>
<dbReference type="InterPro" id="IPR039329">
    <property type="entry name" value="SIAE"/>
</dbReference>
<evidence type="ECO:0000313" key="2">
    <source>
        <dbReference type="Proteomes" id="UP000670776"/>
    </source>
</evidence>
<accession>A0ABS4BU90</accession>
<sequence length="96" mass="10893">MKNVVEEDGKLVVHFNHAKGLKTANGKAPSGFWIANDEKKWVKADTKIQDETVVLNSSEVKKPKYIRYAFAGKPTVNLVNNSELPAYPFRTDDWEE</sequence>